<dbReference type="PANTHER" id="PTHR48207">
    <property type="entry name" value="SUCCINATE--HYDROXYMETHYLGLUTARATE COA-TRANSFERASE"/>
    <property type="match status" value="1"/>
</dbReference>
<dbReference type="InterPro" id="IPR050483">
    <property type="entry name" value="CoA-transferase_III_domain"/>
</dbReference>
<proteinExistence type="predicted"/>
<name>A0ABN3NPG5_9ACTN</name>
<dbReference type="Proteomes" id="UP001499978">
    <property type="component" value="Unassembled WGS sequence"/>
</dbReference>
<reference evidence="2 3" key="1">
    <citation type="journal article" date="2019" name="Int. J. Syst. Evol. Microbiol.">
        <title>The Global Catalogue of Microorganisms (GCM) 10K type strain sequencing project: providing services to taxonomists for standard genome sequencing and annotation.</title>
        <authorList>
            <consortium name="The Broad Institute Genomics Platform"/>
            <consortium name="The Broad Institute Genome Sequencing Center for Infectious Disease"/>
            <person name="Wu L."/>
            <person name="Ma J."/>
        </authorList>
    </citation>
    <scope>NUCLEOTIDE SEQUENCE [LARGE SCALE GENOMIC DNA]</scope>
    <source>
        <strain evidence="2 3">JCM 3367</strain>
    </source>
</reference>
<evidence type="ECO:0000256" key="1">
    <source>
        <dbReference type="ARBA" id="ARBA00022679"/>
    </source>
</evidence>
<evidence type="ECO:0000313" key="3">
    <source>
        <dbReference type="Proteomes" id="UP001499978"/>
    </source>
</evidence>
<accession>A0ABN3NPG5</accession>
<dbReference type="PANTHER" id="PTHR48207:SF3">
    <property type="entry name" value="SUCCINATE--HYDROXYMETHYLGLUTARATE COA-TRANSFERASE"/>
    <property type="match status" value="1"/>
</dbReference>
<dbReference type="InterPro" id="IPR023606">
    <property type="entry name" value="CoA-Trfase_III_dom_1_sf"/>
</dbReference>
<evidence type="ECO:0000313" key="2">
    <source>
        <dbReference type="EMBL" id="GAA2529771.1"/>
    </source>
</evidence>
<comment type="caution">
    <text evidence="2">The sequence shown here is derived from an EMBL/GenBank/DDBJ whole genome shotgun (WGS) entry which is preliminary data.</text>
</comment>
<dbReference type="SUPFAM" id="SSF89796">
    <property type="entry name" value="CoA-transferase family III (CaiB/BaiF)"/>
    <property type="match status" value="1"/>
</dbReference>
<organism evidence="2 3">
    <name type="scientific">Pilimelia columellifera subsp. columellifera</name>
    <dbReference type="NCBI Taxonomy" id="706583"/>
    <lineage>
        <taxon>Bacteria</taxon>
        <taxon>Bacillati</taxon>
        <taxon>Actinomycetota</taxon>
        <taxon>Actinomycetes</taxon>
        <taxon>Micromonosporales</taxon>
        <taxon>Micromonosporaceae</taxon>
        <taxon>Pilimelia</taxon>
    </lineage>
</organism>
<keyword evidence="1" id="KW-0808">Transferase</keyword>
<protein>
    <submittedName>
        <fullName evidence="2">CaiB/BaiF CoA-transferase family protein</fullName>
    </submittedName>
</protein>
<dbReference type="InterPro" id="IPR003673">
    <property type="entry name" value="CoA-Trfase_fam_III"/>
</dbReference>
<dbReference type="Gene3D" id="3.30.1540.10">
    <property type="entry name" value="formyl-coa transferase, domain 3"/>
    <property type="match status" value="1"/>
</dbReference>
<keyword evidence="3" id="KW-1185">Reference proteome</keyword>
<sequence length="420" mass="44482">MDLQPPLGSAAAELAPLPLAGVTVVALEQAVAAPLATRHLADLGARVVKVERREGGDFARGYDSTIKGQSSHFVWLNRGKESVALDLKTPGGRQVLTWLIATADVFVQNLAPGATARLGFGAATLRARHPRLITVDMSGYGAGGPYETRRAYDMLVQSEAALISVTGSPDRPAKAGIPASDIAAGMYALSSVLAALFRRTATGLGAQLEISMLEATSEWMGFHLYFAQGTGRTPPRMGLSHATVAPYDAFPTADGPDVMIGVQNDREWARFACDVLGRPHLATDPAWATNEARVRGRTALNELIARVTSRLGGPALEKSLQETGIAYARLGDATGLLNHPQLAGRRRWRPVRTPAGVVRGLLPPFTFADVELPMGPVPALGEHTEAVLRDLGYPDERIAALRSLNAIGCPPARAEATSVA</sequence>
<dbReference type="EMBL" id="BAAARY010000018">
    <property type="protein sequence ID" value="GAA2529771.1"/>
    <property type="molecule type" value="Genomic_DNA"/>
</dbReference>
<dbReference type="Pfam" id="PF02515">
    <property type="entry name" value="CoA_transf_3"/>
    <property type="match status" value="1"/>
</dbReference>
<dbReference type="RefSeq" id="WP_344173779.1">
    <property type="nucleotide sequence ID" value="NZ_BAAARY010000018.1"/>
</dbReference>
<gene>
    <name evidence="2" type="ORF">GCM10010201_31290</name>
</gene>
<dbReference type="InterPro" id="IPR044855">
    <property type="entry name" value="CoA-Trfase_III_dom3_sf"/>
</dbReference>
<dbReference type="Gene3D" id="3.40.50.10540">
    <property type="entry name" value="Crotonobetainyl-coa:carnitine coa-transferase, domain 1"/>
    <property type="match status" value="1"/>
</dbReference>